<organism evidence="1 2">
    <name type="scientific">Suillus luteus UH-Slu-Lm8-n1</name>
    <dbReference type="NCBI Taxonomy" id="930992"/>
    <lineage>
        <taxon>Eukaryota</taxon>
        <taxon>Fungi</taxon>
        <taxon>Dikarya</taxon>
        <taxon>Basidiomycota</taxon>
        <taxon>Agaricomycotina</taxon>
        <taxon>Agaricomycetes</taxon>
        <taxon>Agaricomycetidae</taxon>
        <taxon>Boletales</taxon>
        <taxon>Suillineae</taxon>
        <taxon>Suillaceae</taxon>
        <taxon>Suillus</taxon>
    </lineage>
</organism>
<name>A0A0C9ZUY7_9AGAM</name>
<evidence type="ECO:0000313" key="1">
    <source>
        <dbReference type="EMBL" id="KIK33216.1"/>
    </source>
</evidence>
<evidence type="ECO:0000313" key="2">
    <source>
        <dbReference type="Proteomes" id="UP000054485"/>
    </source>
</evidence>
<sequence length="119" mass="14022">MLINIFLDVNMRWHEPPQSRYQFTCTWRIDKLELSWLTHWSFDAPTHHASRLVPDGIKLQLAMMNIIALKYDCENDVTAPTLSVLSKRSENTNLFILNVESLDVDNNKRSACQRYRRTL</sequence>
<keyword evidence="2" id="KW-1185">Reference proteome</keyword>
<gene>
    <name evidence="1" type="ORF">CY34DRAFT_723041</name>
</gene>
<dbReference type="HOGENOM" id="CLU_2063029_0_0_1"/>
<dbReference type="EMBL" id="KN835994">
    <property type="protein sequence ID" value="KIK33216.1"/>
    <property type="molecule type" value="Genomic_DNA"/>
</dbReference>
<dbReference type="Proteomes" id="UP000054485">
    <property type="component" value="Unassembled WGS sequence"/>
</dbReference>
<reference evidence="2" key="2">
    <citation type="submission" date="2015-01" db="EMBL/GenBank/DDBJ databases">
        <title>Evolutionary Origins and Diversification of the Mycorrhizal Mutualists.</title>
        <authorList>
            <consortium name="DOE Joint Genome Institute"/>
            <consortium name="Mycorrhizal Genomics Consortium"/>
            <person name="Kohler A."/>
            <person name="Kuo A."/>
            <person name="Nagy L.G."/>
            <person name="Floudas D."/>
            <person name="Copeland A."/>
            <person name="Barry K.W."/>
            <person name="Cichocki N."/>
            <person name="Veneault-Fourrey C."/>
            <person name="LaButti K."/>
            <person name="Lindquist E.A."/>
            <person name="Lipzen A."/>
            <person name="Lundell T."/>
            <person name="Morin E."/>
            <person name="Murat C."/>
            <person name="Riley R."/>
            <person name="Ohm R."/>
            <person name="Sun H."/>
            <person name="Tunlid A."/>
            <person name="Henrissat B."/>
            <person name="Grigoriev I.V."/>
            <person name="Hibbett D.S."/>
            <person name="Martin F."/>
        </authorList>
    </citation>
    <scope>NUCLEOTIDE SEQUENCE [LARGE SCALE GENOMIC DNA]</scope>
    <source>
        <strain evidence="2">UH-Slu-Lm8-n1</strain>
    </source>
</reference>
<dbReference type="InParanoid" id="A0A0C9ZUY7"/>
<dbReference type="AlphaFoldDB" id="A0A0C9ZUY7"/>
<reference evidence="1 2" key="1">
    <citation type="submission" date="2014-04" db="EMBL/GenBank/DDBJ databases">
        <authorList>
            <consortium name="DOE Joint Genome Institute"/>
            <person name="Kuo A."/>
            <person name="Ruytinx J."/>
            <person name="Rineau F."/>
            <person name="Colpaert J."/>
            <person name="Kohler A."/>
            <person name="Nagy L.G."/>
            <person name="Floudas D."/>
            <person name="Copeland A."/>
            <person name="Barry K.W."/>
            <person name="Cichocki N."/>
            <person name="Veneault-Fourrey C."/>
            <person name="LaButti K."/>
            <person name="Lindquist E.A."/>
            <person name="Lipzen A."/>
            <person name="Lundell T."/>
            <person name="Morin E."/>
            <person name="Murat C."/>
            <person name="Sun H."/>
            <person name="Tunlid A."/>
            <person name="Henrissat B."/>
            <person name="Grigoriev I.V."/>
            <person name="Hibbett D.S."/>
            <person name="Martin F."/>
            <person name="Nordberg H.P."/>
            <person name="Cantor M.N."/>
            <person name="Hua S.X."/>
        </authorList>
    </citation>
    <scope>NUCLEOTIDE SEQUENCE [LARGE SCALE GENOMIC DNA]</scope>
    <source>
        <strain evidence="1 2">UH-Slu-Lm8-n1</strain>
    </source>
</reference>
<accession>A0A0C9ZUY7</accession>
<protein>
    <submittedName>
        <fullName evidence="1">Uncharacterized protein</fullName>
    </submittedName>
</protein>
<proteinExistence type="predicted"/>